<comment type="function">
    <text evidence="1">Site-specific tyrosine recombinase, which acts by catalyzing the cutting and rejoining of the recombining DNA molecules.</text>
</comment>
<accession>A0A6N3ENK2</accession>
<dbReference type="SUPFAM" id="SSF56349">
    <property type="entry name" value="DNA breaking-rejoining enzymes"/>
    <property type="match status" value="1"/>
</dbReference>
<reference evidence="9" key="1">
    <citation type="submission" date="2019-11" db="EMBL/GenBank/DDBJ databases">
        <authorList>
            <person name="Feng L."/>
        </authorList>
    </citation>
    <scope>NUCLEOTIDE SEQUENCE</scope>
    <source>
        <strain evidence="9">ElimosumLFYP34</strain>
    </source>
</reference>
<dbReference type="PANTHER" id="PTHR30349">
    <property type="entry name" value="PHAGE INTEGRASE-RELATED"/>
    <property type="match status" value="1"/>
</dbReference>
<dbReference type="EMBL" id="CACRTR010000011">
    <property type="protein sequence ID" value="VYU39227.1"/>
    <property type="molecule type" value="Genomic_DNA"/>
</dbReference>
<evidence type="ECO:0000256" key="5">
    <source>
        <dbReference type="ARBA" id="ARBA00023172"/>
    </source>
</evidence>
<keyword evidence="4 6" id="KW-0238">DNA-binding</keyword>
<dbReference type="InterPro" id="IPR050090">
    <property type="entry name" value="Tyrosine_recombinase_XerCD"/>
</dbReference>
<dbReference type="InterPro" id="IPR002104">
    <property type="entry name" value="Integrase_catalytic"/>
</dbReference>
<dbReference type="GO" id="GO:0006310">
    <property type="term" value="P:DNA recombination"/>
    <property type="evidence" value="ECO:0007669"/>
    <property type="project" value="UniProtKB-KW"/>
</dbReference>
<feature type="domain" description="Core-binding (CB)" evidence="8">
    <location>
        <begin position="1"/>
        <end position="82"/>
    </location>
</feature>
<dbReference type="Pfam" id="PF14659">
    <property type="entry name" value="Phage_int_SAM_3"/>
    <property type="match status" value="1"/>
</dbReference>
<dbReference type="InterPro" id="IPR010998">
    <property type="entry name" value="Integrase_recombinase_N"/>
</dbReference>
<dbReference type="InterPro" id="IPR044068">
    <property type="entry name" value="CB"/>
</dbReference>
<dbReference type="PANTHER" id="PTHR30349:SF64">
    <property type="entry name" value="PROPHAGE INTEGRASE INTD-RELATED"/>
    <property type="match status" value="1"/>
</dbReference>
<dbReference type="GO" id="GO:0015074">
    <property type="term" value="P:DNA integration"/>
    <property type="evidence" value="ECO:0007669"/>
    <property type="project" value="UniProtKB-KW"/>
</dbReference>
<dbReference type="Pfam" id="PF00589">
    <property type="entry name" value="Phage_integrase"/>
    <property type="match status" value="1"/>
</dbReference>
<keyword evidence="3" id="KW-0229">DNA integration</keyword>
<evidence type="ECO:0000259" key="8">
    <source>
        <dbReference type="PROSITE" id="PS51900"/>
    </source>
</evidence>
<evidence type="ECO:0000259" key="7">
    <source>
        <dbReference type="PROSITE" id="PS51898"/>
    </source>
</evidence>
<dbReference type="InterPro" id="IPR004107">
    <property type="entry name" value="Integrase_SAM-like_N"/>
</dbReference>
<organism evidence="9">
    <name type="scientific">Eubacterium limosum</name>
    <dbReference type="NCBI Taxonomy" id="1736"/>
    <lineage>
        <taxon>Bacteria</taxon>
        <taxon>Bacillati</taxon>
        <taxon>Bacillota</taxon>
        <taxon>Clostridia</taxon>
        <taxon>Eubacteriales</taxon>
        <taxon>Eubacteriaceae</taxon>
        <taxon>Eubacterium</taxon>
    </lineage>
</organism>
<dbReference type="Gene3D" id="1.10.150.130">
    <property type="match status" value="1"/>
</dbReference>
<dbReference type="InterPro" id="IPR013762">
    <property type="entry name" value="Integrase-like_cat_sf"/>
</dbReference>
<evidence type="ECO:0000256" key="3">
    <source>
        <dbReference type="ARBA" id="ARBA00022908"/>
    </source>
</evidence>
<dbReference type="CDD" id="cd01189">
    <property type="entry name" value="INT_ICEBs1_C_like"/>
    <property type="match status" value="1"/>
</dbReference>
<dbReference type="AlphaFoldDB" id="A0A6N3ENK2"/>
<gene>
    <name evidence="9" type="primary">Int-Tn_9</name>
    <name evidence="9" type="ORF">ELLFYP34_03446</name>
</gene>
<protein>
    <submittedName>
        <fullName evidence="9">Transposase from transposon Tn916</fullName>
    </submittedName>
</protein>
<evidence type="ECO:0000256" key="4">
    <source>
        <dbReference type="ARBA" id="ARBA00023125"/>
    </source>
</evidence>
<evidence type="ECO:0000256" key="1">
    <source>
        <dbReference type="ARBA" id="ARBA00003283"/>
    </source>
</evidence>
<feature type="domain" description="Tyr recombinase" evidence="7">
    <location>
        <begin position="100"/>
        <end position="298"/>
    </location>
</feature>
<dbReference type="GO" id="GO:0003677">
    <property type="term" value="F:DNA binding"/>
    <property type="evidence" value="ECO:0007669"/>
    <property type="project" value="UniProtKB-UniRule"/>
</dbReference>
<name>A0A6N3ENK2_EUBLI</name>
<evidence type="ECO:0000256" key="2">
    <source>
        <dbReference type="ARBA" id="ARBA00008857"/>
    </source>
</evidence>
<dbReference type="Gene3D" id="1.10.443.10">
    <property type="entry name" value="Intergrase catalytic core"/>
    <property type="match status" value="1"/>
</dbReference>
<dbReference type="PROSITE" id="PS51898">
    <property type="entry name" value="TYR_RECOMBINASE"/>
    <property type="match status" value="1"/>
</dbReference>
<dbReference type="PROSITE" id="PS51900">
    <property type="entry name" value="CB"/>
    <property type="match status" value="1"/>
</dbReference>
<keyword evidence="5" id="KW-0233">DNA recombination</keyword>
<evidence type="ECO:0000256" key="6">
    <source>
        <dbReference type="PROSITE-ProRule" id="PRU01248"/>
    </source>
</evidence>
<sequence length="304" mass="34724">MKTDITLETWLGEQEAGVKGSSLKTYKSYERVHIRPFLGHLYLAEITAKKQRAFKKQLCESLADKTVRDILSYLRTLLKRAKQKGYTVCIKTPKTAVEWREKEVPDFQEHKALSEKLRHSQKPVDMGILLAMSTGLRLGEVLGLRVKDVDLRASVLHVRANRQRIYDPKTNTYPVREQTPKTQKSCRSIPLHPALKNALAHYLKNMGNPDKEKPLIANRQGRAYDARTLQRRFQAVKKELGLRPGVTFHSLRHSFATRALELGASIHTLSELLGHSSVAFTLNTYGHSVTEQKRLEMEKIAKCF</sequence>
<evidence type="ECO:0000313" key="9">
    <source>
        <dbReference type="EMBL" id="VYU39227.1"/>
    </source>
</evidence>
<comment type="similarity">
    <text evidence="2">Belongs to the 'phage' integrase family.</text>
</comment>
<proteinExistence type="inferred from homology"/>
<dbReference type="InterPro" id="IPR011010">
    <property type="entry name" value="DNA_brk_join_enz"/>
</dbReference>